<reference evidence="7 8" key="1">
    <citation type="submission" date="2024-11" db="EMBL/GenBank/DDBJ databases">
        <title>A near-complete genome assembly of Cinchona calisaya.</title>
        <authorList>
            <person name="Lian D.C."/>
            <person name="Zhao X.W."/>
            <person name="Wei L."/>
        </authorList>
    </citation>
    <scope>NUCLEOTIDE SEQUENCE [LARGE SCALE GENOMIC DNA]</scope>
    <source>
        <tissue evidence="7">Nenye</tissue>
    </source>
</reference>
<gene>
    <name evidence="7" type="ORF">ACH5RR_025382</name>
</gene>
<dbReference type="AlphaFoldDB" id="A0ABD2Z2U9"/>
<comment type="caution">
    <text evidence="7">The sequence shown here is derived from an EMBL/GenBank/DDBJ whole genome shotgun (WGS) entry which is preliminary data.</text>
</comment>
<dbReference type="Proteomes" id="UP001630127">
    <property type="component" value="Unassembled WGS sequence"/>
</dbReference>
<evidence type="ECO:0000256" key="3">
    <source>
        <dbReference type="ARBA" id="ARBA00023121"/>
    </source>
</evidence>
<name>A0ABD2Z2U9_9GENT</name>
<feature type="signal peptide" evidence="5">
    <location>
        <begin position="1"/>
        <end position="26"/>
    </location>
</feature>
<dbReference type="PRINTS" id="PR00382">
    <property type="entry name" value="LIPIDTRNSFER"/>
</dbReference>
<keyword evidence="3 4" id="KW-0446">Lipid-binding</keyword>
<dbReference type="InterPro" id="IPR036312">
    <property type="entry name" value="Bifun_inhib/LTP/seed_sf"/>
</dbReference>
<dbReference type="PROSITE" id="PS00597">
    <property type="entry name" value="PLANT_LTP"/>
    <property type="match status" value="1"/>
</dbReference>
<evidence type="ECO:0000256" key="1">
    <source>
        <dbReference type="ARBA" id="ARBA00009748"/>
    </source>
</evidence>
<sequence length="119" mass="12211">MGSSAILKLLCVGLMGLVLLAPQGEAVISCSTVYSSLYPCLGYVMGTGPLDPKCCTGIKSLLAQAKTKEDRQSVCNCLKSLASSSSGNANFGKAQSLPGKCGVSLPYKISPSIDCSKVT</sequence>
<evidence type="ECO:0000256" key="4">
    <source>
        <dbReference type="RuleBase" id="RU000628"/>
    </source>
</evidence>
<keyword evidence="5" id="KW-0732">Signal</keyword>
<dbReference type="CDD" id="cd01960">
    <property type="entry name" value="nsLTP1"/>
    <property type="match status" value="1"/>
</dbReference>
<evidence type="ECO:0000259" key="6">
    <source>
        <dbReference type="SMART" id="SM00499"/>
    </source>
</evidence>
<evidence type="ECO:0000256" key="5">
    <source>
        <dbReference type="SAM" id="SignalP"/>
    </source>
</evidence>
<dbReference type="SMART" id="SM00499">
    <property type="entry name" value="AAI"/>
    <property type="match status" value="1"/>
</dbReference>
<evidence type="ECO:0000313" key="8">
    <source>
        <dbReference type="Proteomes" id="UP001630127"/>
    </source>
</evidence>
<dbReference type="PANTHER" id="PTHR33076">
    <property type="entry name" value="NON-SPECIFIC LIPID-TRANSFER PROTEIN 2-RELATED"/>
    <property type="match status" value="1"/>
</dbReference>
<proteinExistence type="inferred from homology"/>
<feature type="chain" id="PRO_5044886135" description="Non-specific lipid-transfer protein" evidence="5">
    <location>
        <begin position="27"/>
        <end position="119"/>
    </location>
</feature>
<dbReference type="SUPFAM" id="SSF47699">
    <property type="entry name" value="Bifunctional inhibitor/lipid-transfer protein/seed storage 2S albumin"/>
    <property type="match status" value="1"/>
</dbReference>
<dbReference type="GO" id="GO:0008289">
    <property type="term" value="F:lipid binding"/>
    <property type="evidence" value="ECO:0007669"/>
    <property type="project" value="UniProtKB-KW"/>
</dbReference>
<comment type="similarity">
    <text evidence="1 4">Belongs to the plant LTP family.</text>
</comment>
<dbReference type="Gene3D" id="1.10.110.10">
    <property type="entry name" value="Plant lipid-transfer and hydrophobic proteins"/>
    <property type="match status" value="1"/>
</dbReference>
<organism evidence="7 8">
    <name type="scientific">Cinchona calisaya</name>
    <dbReference type="NCBI Taxonomy" id="153742"/>
    <lineage>
        <taxon>Eukaryota</taxon>
        <taxon>Viridiplantae</taxon>
        <taxon>Streptophyta</taxon>
        <taxon>Embryophyta</taxon>
        <taxon>Tracheophyta</taxon>
        <taxon>Spermatophyta</taxon>
        <taxon>Magnoliopsida</taxon>
        <taxon>eudicotyledons</taxon>
        <taxon>Gunneridae</taxon>
        <taxon>Pentapetalae</taxon>
        <taxon>asterids</taxon>
        <taxon>lamiids</taxon>
        <taxon>Gentianales</taxon>
        <taxon>Rubiaceae</taxon>
        <taxon>Cinchonoideae</taxon>
        <taxon>Cinchoneae</taxon>
        <taxon>Cinchona</taxon>
    </lineage>
</organism>
<protein>
    <recommendedName>
        <fullName evidence="4">Non-specific lipid-transfer protein</fullName>
    </recommendedName>
</protein>
<evidence type="ECO:0000313" key="7">
    <source>
        <dbReference type="EMBL" id="KAL3512665.1"/>
    </source>
</evidence>
<dbReference type="EMBL" id="JBJUIK010000011">
    <property type="protein sequence ID" value="KAL3512665.1"/>
    <property type="molecule type" value="Genomic_DNA"/>
</dbReference>
<feature type="domain" description="Bifunctional inhibitor/plant lipid transfer protein/seed storage helical" evidence="6">
    <location>
        <begin position="30"/>
        <end position="115"/>
    </location>
</feature>
<dbReference type="Pfam" id="PF00234">
    <property type="entry name" value="Tryp_alpha_amyl"/>
    <property type="match status" value="1"/>
</dbReference>
<accession>A0ABD2Z2U9</accession>
<dbReference type="InterPro" id="IPR000528">
    <property type="entry name" value="Plant_nsLTP"/>
</dbReference>
<dbReference type="InterPro" id="IPR016140">
    <property type="entry name" value="Bifunc_inhib/LTP/seed_store"/>
</dbReference>
<comment type="function">
    <text evidence="4">Plant non-specific lipid-transfer proteins transfer phospholipids as well as galactolipids across membranes. May play a role in wax or cutin deposition in the cell walls of expanding epidermal cells and certain secretory tissues.</text>
</comment>
<evidence type="ECO:0000256" key="2">
    <source>
        <dbReference type="ARBA" id="ARBA00022448"/>
    </source>
</evidence>
<keyword evidence="2 4" id="KW-0813">Transport</keyword>
<keyword evidence="8" id="KW-1185">Reference proteome</keyword>